<keyword evidence="2" id="KW-1185">Reference proteome</keyword>
<dbReference type="Proteomes" id="UP001153069">
    <property type="component" value="Unassembled WGS sequence"/>
</dbReference>
<evidence type="ECO:0000313" key="2">
    <source>
        <dbReference type="Proteomes" id="UP001153069"/>
    </source>
</evidence>
<evidence type="ECO:0000313" key="1">
    <source>
        <dbReference type="EMBL" id="CAB9518031.1"/>
    </source>
</evidence>
<gene>
    <name evidence="1" type="ORF">SEMRO_901_G217950.1</name>
</gene>
<name>A0A9N8EAW0_9STRA</name>
<proteinExistence type="predicted"/>
<comment type="caution">
    <text evidence="1">The sequence shown here is derived from an EMBL/GenBank/DDBJ whole genome shotgun (WGS) entry which is preliminary data.</text>
</comment>
<organism evidence="1 2">
    <name type="scientific">Seminavis robusta</name>
    <dbReference type="NCBI Taxonomy" id="568900"/>
    <lineage>
        <taxon>Eukaryota</taxon>
        <taxon>Sar</taxon>
        <taxon>Stramenopiles</taxon>
        <taxon>Ochrophyta</taxon>
        <taxon>Bacillariophyta</taxon>
        <taxon>Bacillariophyceae</taxon>
        <taxon>Bacillariophycidae</taxon>
        <taxon>Naviculales</taxon>
        <taxon>Naviculaceae</taxon>
        <taxon>Seminavis</taxon>
    </lineage>
</organism>
<accession>A0A9N8EAW0</accession>
<sequence length="189" mass="21299">MDIHGAADNTNQWKTLVWLYPVDDFDNMSEEDRTVAICLETYDGKLRNYRGSATFDRFANSASYRFLLSVYRVQDVKQGDGLVVEQLGDNVETFELRLTSRFTWTLEANKVKGSKTKGRWITLLFNRDEEARTPDGIKQIDLIVPKSKTSDNGKLLELAVKSAKLVVEATIATNEFEAARAAAALPQQT</sequence>
<reference evidence="1" key="1">
    <citation type="submission" date="2020-06" db="EMBL/GenBank/DDBJ databases">
        <authorList>
            <consortium name="Plant Systems Biology data submission"/>
        </authorList>
    </citation>
    <scope>NUCLEOTIDE SEQUENCE</scope>
    <source>
        <strain evidence="1">D6</strain>
    </source>
</reference>
<dbReference type="EMBL" id="CAICTM010000899">
    <property type="protein sequence ID" value="CAB9518031.1"/>
    <property type="molecule type" value="Genomic_DNA"/>
</dbReference>
<dbReference type="AlphaFoldDB" id="A0A9N8EAW0"/>
<protein>
    <submittedName>
        <fullName evidence="1">Uncharacterized protein</fullName>
    </submittedName>
</protein>